<gene>
    <name evidence="1" type="ORF">FKW44_006948</name>
</gene>
<dbReference type="Proteomes" id="UP000595437">
    <property type="component" value="Chromosome 4"/>
</dbReference>
<evidence type="ECO:0000313" key="1">
    <source>
        <dbReference type="EMBL" id="QQP54196.1"/>
    </source>
</evidence>
<proteinExistence type="predicted"/>
<accession>A0A7T8KE29</accession>
<reference evidence="2" key="1">
    <citation type="submission" date="2021-01" db="EMBL/GenBank/DDBJ databases">
        <title>Caligus Genome Assembly.</title>
        <authorList>
            <person name="Gallardo-Escarate C."/>
        </authorList>
    </citation>
    <scope>NUCLEOTIDE SEQUENCE [LARGE SCALE GENOMIC DNA]</scope>
</reference>
<keyword evidence="2" id="KW-1185">Reference proteome</keyword>
<dbReference type="AlphaFoldDB" id="A0A7T8KE29"/>
<protein>
    <submittedName>
        <fullName evidence="1">Uncharacterized protein</fullName>
    </submittedName>
</protein>
<organism evidence="1 2">
    <name type="scientific">Caligus rogercresseyi</name>
    <name type="common">Sea louse</name>
    <dbReference type="NCBI Taxonomy" id="217165"/>
    <lineage>
        <taxon>Eukaryota</taxon>
        <taxon>Metazoa</taxon>
        <taxon>Ecdysozoa</taxon>
        <taxon>Arthropoda</taxon>
        <taxon>Crustacea</taxon>
        <taxon>Multicrustacea</taxon>
        <taxon>Hexanauplia</taxon>
        <taxon>Copepoda</taxon>
        <taxon>Siphonostomatoida</taxon>
        <taxon>Caligidae</taxon>
        <taxon>Caligus</taxon>
    </lineage>
</organism>
<name>A0A7T8KE29_CALRO</name>
<dbReference type="EMBL" id="CP045893">
    <property type="protein sequence ID" value="QQP54196.1"/>
    <property type="molecule type" value="Genomic_DNA"/>
</dbReference>
<evidence type="ECO:0000313" key="2">
    <source>
        <dbReference type="Proteomes" id="UP000595437"/>
    </source>
</evidence>
<feature type="non-terminal residue" evidence="1">
    <location>
        <position position="59"/>
    </location>
</feature>
<sequence>MGPQELFTTSIKYNQYWMEMTTSWKSSIGFVLPLLGANKPLNYNPRFYTVALQNTPFNF</sequence>